<accession>A0A6H2A2T8</accession>
<dbReference type="GO" id="GO:0005524">
    <property type="term" value="F:ATP binding"/>
    <property type="evidence" value="ECO:0007669"/>
    <property type="project" value="UniProtKB-KW"/>
</dbReference>
<name>A0A6H2A2T8_9ZZZZ</name>
<reference evidence="2" key="1">
    <citation type="submission" date="2020-03" db="EMBL/GenBank/DDBJ databases">
        <title>The deep terrestrial virosphere.</title>
        <authorList>
            <person name="Holmfeldt K."/>
            <person name="Nilsson E."/>
            <person name="Simone D."/>
            <person name="Lopez-Fernandez M."/>
            <person name="Wu X."/>
            <person name="de Brujin I."/>
            <person name="Lundin D."/>
            <person name="Andersson A."/>
            <person name="Bertilsson S."/>
            <person name="Dopson M."/>
        </authorList>
    </citation>
    <scope>NUCLEOTIDE SEQUENCE</scope>
    <source>
        <strain evidence="2">TM448A05167</strain>
    </source>
</reference>
<dbReference type="AlphaFoldDB" id="A0A6H2A2T8"/>
<dbReference type="InterPro" id="IPR027417">
    <property type="entry name" value="P-loop_NTPase"/>
</dbReference>
<evidence type="ECO:0000313" key="2">
    <source>
        <dbReference type="EMBL" id="QJA54503.1"/>
    </source>
</evidence>
<keyword evidence="2" id="KW-0547">Nucleotide-binding</keyword>
<gene>
    <name evidence="2" type="ORF">TM448A05167_0007</name>
</gene>
<sequence length="311" mass="35533">MVNSEFKRVRDSLNNTEARTSFDKRFSEHVKVYQVFLKEKGLKRMTPEADIEWRKRLGWPPRPLVESMRDPGRDASCLQCLDMGWVYPKGSSGVEFADPAWGKAVPCQKCSTWEEERRGYAMEQSGIPVTRRESRFESFILPPQRASYRASVDVCFDAAYQLAKGTSSQFMLLIYGKTGCGKTHLAYAAGLVAISRGLRTIFQYTPELFRNLRSAMDKGQNSGNIIDNLINCDFLILDDIAVRNPTEWQAEVIEQIVDSRWANHRPLFATTNREADALGKAVLRRFMDPDTSFMMRNEAPDFKTSGKWGNR</sequence>
<evidence type="ECO:0000259" key="1">
    <source>
        <dbReference type="Pfam" id="PF01695"/>
    </source>
</evidence>
<organism evidence="2">
    <name type="scientific">viral metagenome</name>
    <dbReference type="NCBI Taxonomy" id="1070528"/>
    <lineage>
        <taxon>unclassified sequences</taxon>
        <taxon>metagenomes</taxon>
        <taxon>organismal metagenomes</taxon>
    </lineage>
</organism>
<dbReference type="InterPro" id="IPR002611">
    <property type="entry name" value="IstB_ATP-bd"/>
</dbReference>
<dbReference type="GO" id="GO:0006260">
    <property type="term" value="P:DNA replication"/>
    <property type="evidence" value="ECO:0007669"/>
    <property type="project" value="TreeGrafter"/>
</dbReference>
<dbReference type="PANTHER" id="PTHR30050:SF4">
    <property type="entry name" value="ATP-BINDING PROTEIN RV3427C IN INSERTION SEQUENCE-RELATED"/>
    <property type="match status" value="1"/>
</dbReference>
<dbReference type="Pfam" id="PF01695">
    <property type="entry name" value="IstB_IS21"/>
    <property type="match status" value="1"/>
</dbReference>
<dbReference type="PANTHER" id="PTHR30050">
    <property type="entry name" value="CHROMOSOMAL REPLICATION INITIATOR PROTEIN DNAA"/>
    <property type="match status" value="1"/>
</dbReference>
<dbReference type="Gene3D" id="3.40.50.300">
    <property type="entry name" value="P-loop containing nucleotide triphosphate hydrolases"/>
    <property type="match status" value="1"/>
</dbReference>
<dbReference type="EMBL" id="MT144512">
    <property type="protein sequence ID" value="QJA54503.1"/>
    <property type="molecule type" value="Genomic_DNA"/>
</dbReference>
<dbReference type="SUPFAM" id="SSF52540">
    <property type="entry name" value="P-loop containing nucleoside triphosphate hydrolases"/>
    <property type="match status" value="1"/>
</dbReference>
<protein>
    <submittedName>
        <fullName evidence="2">Putative IstB domain protein ATP-binding protein</fullName>
    </submittedName>
</protein>
<dbReference type="CDD" id="cd00009">
    <property type="entry name" value="AAA"/>
    <property type="match status" value="1"/>
</dbReference>
<feature type="domain" description="IstB-like ATP-binding" evidence="1">
    <location>
        <begin position="172"/>
        <end position="273"/>
    </location>
</feature>
<proteinExistence type="predicted"/>
<keyword evidence="2" id="KW-0067">ATP-binding</keyword>